<feature type="region of interest" description="Disordered" evidence="1">
    <location>
        <begin position="230"/>
        <end position="263"/>
    </location>
</feature>
<dbReference type="Proteomes" id="UP001189429">
    <property type="component" value="Unassembled WGS sequence"/>
</dbReference>
<name>A0ABN9VJ23_9DINO</name>
<feature type="region of interest" description="Disordered" evidence="1">
    <location>
        <begin position="101"/>
        <end position="145"/>
    </location>
</feature>
<organism evidence="2 3">
    <name type="scientific">Prorocentrum cordatum</name>
    <dbReference type="NCBI Taxonomy" id="2364126"/>
    <lineage>
        <taxon>Eukaryota</taxon>
        <taxon>Sar</taxon>
        <taxon>Alveolata</taxon>
        <taxon>Dinophyceae</taxon>
        <taxon>Prorocentrales</taxon>
        <taxon>Prorocentraceae</taxon>
        <taxon>Prorocentrum</taxon>
    </lineage>
</organism>
<evidence type="ECO:0000313" key="2">
    <source>
        <dbReference type="EMBL" id="CAK0873249.1"/>
    </source>
</evidence>
<keyword evidence="3" id="KW-1185">Reference proteome</keyword>
<evidence type="ECO:0000313" key="3">
    <source>
        <dbReference type="Proteomes" id="UP001189429"/>
    </source>
</evidence>
<accession>A0ABN9VJ23</accession>
<feature type="compositionally biased region" description="Basic and acidic residues" evidence="1">
    <location>
        <begin position="245"/>
        <end position="263"/>
    </location>
</feature>
<sequence>MATGSGSVLRGAAGAWAAANRRVARLQSQLDVALRQKKEVEAAYSALIGDDEVAARVRCMLPALMAAVAGVEPTWLQRLRRSVGLHSAAPGARAPVAGAGELRSLHHGPRLGTAATASERGARAPRGRRRRRGSGCAHASQPEEVAAARGHVAGTRCTSSAMVFSSLEPLVVEEPCITAQSSRTPMRLGAQPYVPNELQEGEEKLGIGGASAMARRRAVRYAALDGDAAKPDVSGYSLPAGYDGGEERPPLKELDDEPDGGHDEVAIGRKLQSEGMLDIGVASAWTRRRRVGRRGAGRRRVGTRRPQLQPACELRRGGGAAAVRGGGRGGRAPARGGRRAFLHLR</sequence>
<protein>
    <submittedName>
        <fullName evidence="2">Uncharacterized protein</fullName>
    </submittedName>
</protein>
<evidence type="ECO:0000256" key="1">
    <source>
        <dbReference type="SAM" id="MobiDB-lite"/>
    </source>
</evidence>
<gene>
    <name evidence="2" type="ORF">PCOR1329_LOCUS58508</name>
</gene>
<dbReference type="EMBL" id="CAUYUJ010017259">
    <property type="protein sequence ID" value="CAK0873249.1"/>
    <property type="molecule type" value="Genomic_DNA"/>
</dbReference>
<reference evidence="2" key="1">
    <citation type="submission" date="2023-10" db="EMBL/GenBank/DDBJ databases">
        <authorList>
            <person name="Chen Y."/>
            <person name="Shah S."/>
            <person name="Dougan E. K."/>
            <person name="Thang M."/>
            <person name="Chan C."/>
        </authorList>
    </citation>
    <scope>NUCLEOTIDE SEQUENCE [LARGE SCALE GENOMIC DNA]</scope>
</reference>
<proteinExistence type="predicted"/>
<feature type="compositionally biased region" description="Basic residues" evidence="1">
    <location>
        <begin position="123"/>
        <end position="133"/>
    </location>
</feature>
<comment type="caution">
    <text evidence="2">The sequence shown here is derived from an EMBL/GenBank/DDBJ whole genome shotgun (WGS) entry which is preliminary data.</text>
</comment>